<dbReference type="SMART" id="SM00355">
    <property type="entry name" value="ZnF_C2H2"/>
    <property type="match status" value="6"/>
</dbReference>
<dbReference type="AlphaFoldDB" id="A0AAV2T0K2"/>
<feature type="compositionally biased region" description="Low complexity" evidence="11">
    <location>
        <begin position="1029"/>
        <end position="1046"/>
    </location>
</feature>
<evidence type="ECO:0000313" key="13">
    <source>
        <dbReference type="EMBL" id="CAL5130266.1"/>
    </source>
</evidence>
<evidence type="ECO:0000313" key="14">
    <source>
        <dbReference type="Proteomes" id="UP001497525"/>
    </source>
</evidence>
<dbReference type="FunFam" id="3.30.160.60:FF:002343">
    <property type="entry name" value="Zinc finger protein 33A"/>
    <property type="match status" value="2"/>
</dbReference>
<dbReference type="InterPro" id="IPR036236">
    <property type="entry name" value="Znf_C2H2_sf"/>
</dbReference>
<dbReference type="GO" id="GO:0031519">
    <property type="term" value="C:PcG protein complex"/>
    <property type="evidence" value="ECO:0007669"/>
    <property type="project" value="TreeGrafter"/>
</dbReference>
<feature type="compositionally biased region" description="Polar residues" evidence="11">
    <location>
        <begin position="931"/>
        <end position="953"/>
    </location>
</feature>
<dbReference type="GO" id="GO:0005667">
    <property type="term" value="C:transcription regulator complex"/>
    <property type="evidence" value="ECO:0007669"/>
    <property type="project" value="TreeGrafter"/>
</dbReference>
<feature type="compositionally biased region" description="Polar residues" evidence="11">
    <location>
        <begin position="1003"/>
        <end position="1014"/>
    </location>
</feature>
<dbReference type="Pfam" id="PF00096">
    <property type="entry name" value="zf-C2H2"/>
    <property type="match status" value="3"/>
</dbReference>
<keyword evidence="4 10" id="KW-0863">Zinc-finger</keyword>
<evidence type="ECO:0000256" key="6">
    <source>
        <dbReference type="ARBA" id="ARBA00023015"/>
    </source>
</evidence>
<reference evidence="13" key="1">
    <citation type="submission" date="2024-06" db="EMBL/GenBank/DDBJ databases">
        <authorList>
            <person name="Liu X."/>
            <person name="Lenzi L."/>
            <person name="Haldenby T S."/>
            <person name="Uol C."/>
        </authorList>
    </citation>
    <scope>NUCLEOTIDE SEQUENCE</scope>
</reference>
<evidence type="ECO:0000256" key="4">
    <source>
        <dbReference type="ARBA" id="ARBA00022771"/>
    </source>
</evidence>
<keyword evidence="6" id="KW-0805">Transcription regulation</keyword>
<name>A0AAV2T0K2_CALDB</name>
<feature type="compositionally biased region" description="Low complexity" evidence="11">
    <location>
        <begin position="960"/>
        <end position="974"/>
    </location>
</feature>
<feature type="domain" description="C2H2-type" evidence="12">
    <location>
        <begin position="433"/>
        <end position="460"/>
    </location>
</feature>
<dbReference type="PROSITE" id="PS00028">
    <property type="entry name" value="ZINC_FINGER_C2H2_1"/>
    <property type="match status" value="6"/>
</dbReference>
<evidence type="ECO:0000256" key="11">
    <source>
        <dbReference type="SAM" id="MobiDB-lite"/>
    </source>
</evidence>
<dbReference type="FunFam" id="3.30.160.60:FF:000065">
    <property type="entry name" value="B-cell CLL/lymphoma 6, member B"/>
    <property type="match status" value="1"/>
</dbReference>
<keyword evidence="7" id="KW-0238">DNA-binding</keyword>
<dbReference type="GO" id="GO:0000785">
    <property type="term" value="C:chromatin"/>
    <property type="evidence" value="ECO:0007669"/>
    <property type="project" value="TreeGrafter"/>
</dbReference>
<keyword evidence="8" id="KW-0804">Transcription</keyword>
<evidence type="ECO:0000256" key="3">
    <source>
        <dbReference type="ARBA" id="ARBA00022737"/>
    </source>
</evidence>
<dbReference type="GO" id="GO:0000981">
    <property type="term" value="F:DNA-binding transcription factor activity, RNA polymerase II-specific"/>
    <property type="evidence" value="ECO:0007669"/>
    <property type="project" value="TreeGrafter"/>
</dbReference>
<feature type="domain" description="C2H2-type" evidence="12">
    <location>
        <begin position="517"/>
        <end position="540"/>
    </location>
</feature>
<dbReference type="InterPro" id="IPR013087">
    <property type="entry name" value="Znf_C2H2_type"/>
</dbReference>
<feature type="region of interest" description="Disordered" evidence="11">
    <location>
        <begin position="888"/>
        <end position="1046"/>
    </location>
</feature>
<feature type="region of interest" description="Disordered" evidence="11">
    <location>
        <begin position="82"/>
        <end position="103"/>
    </location>
</feature>
<organism evidence="13 14">
    <name type="scientific">Calicophoron daubneyi</name>
    <name type="common">Rumen fluke</name>
    <name type="synonym">Paramphistomum daubneyi</name>
    <dbReference type="NCBI Taxonomy" id="300641"/>
    <lineage>
        <taxon>Eukaryota</taxon>
        <taxon>Metazoa</taxon>
        <taxon>Spiralia</taxon>
        <taxon>Lophotrochozoa</taxon>
        <taxon>Platyhelminthes</taxon>
        <taxon>Trematoda</taxon>
        <taxon>Digenea</taxon>
        <taxon>Plagiorchiida</taxon>
        <taxon>Pronocephalata</taxon>
        <taxon>Paramphistomoidea</taxon>
        <taxon>Paramphistomidae</taxon>
        <taxon>Calicophoron</taxon>
    </lineage>
</organism>
<keyword evidence="2" id="KW-0479">Metal-binding</keyword>
<dbReference type="PANTHER" id="PTHR14003">
    <property type="entry name" value="TRANSCRIPTIONAL REPRESSOR PROTEIN YY"/>
    <property type="match status" value="1"/>
</dbReference>
<dbReference type="FunFam" id="3.30.160.60:FF:000322">
    <property type="entry name" value="GDNF-inducible zinc finger protein 1"/>
    <property type="match status" value="1"/>
</dbReference>
<accession>A0AAV2T0K2</accession>
<evidence type="ECO:0000256" key="1">
    <source>
        <dbReference type="ARBA" id="ARBA00004123"/>
    </source>
</evidence>
<evidence type="ECO:0000256" key="5">
    <source>
        <dbReference type="ARBA" id="ARBA00022833"/>
    </source>
</evidence>
<dbReference type="GO" id="GO:0000978">
    <property type="term" value="F:RNA polymerase II cis-regulatory region sequence-specific DNA binding"/>
    <property type="evidence" value="ECO:0007669"/>
    <property type="project" value="TreeGrafter"/>
</dbReference>
<keyword evidence="9" id="KW-0539">Nucleus</keyword>
<feature type="region of interest" description="Disordered" evidence="11">
    <location>
        <begin position="255"/>
        <end position="275"/>
    </location>
</feature>
<feature type="compositionally biased region" description="Polar residues" evidence="11">
    <location>
        <begin position="255"/>
        <end position="271"/>
    </location>
</feature>
<feature type="compositionally biased region" description="Low complexity" evidence="11">
    <location>
        <begin position="888"/>
        <end position="913"/>
    </location>
</feature>
<keyword evidence="3" id="KW-0677">Repeat</keyword>
<dbReference type="EMBL" id="CAXLJL010000059">
    <property type="protein sequence ID" value="CAL5130266.1"/>
    <property type="molecule type" value="Genomic_DNA"/>
</dbReference>
<dbReference type="PANTHER" id="PTHR14003:SF19">
    <property type="entry name" value="YY2 TRANSCRIPTION FACTOR"/>
    <property type="match status" value="1"/>
</dbReference>
<gene>
    <name evidence="13" type="ORF">CDAUBV1_LOCUS1680</name>
</gene>
<feature type="domain" description="C2H2-type" evidence="12">
    <location>
        <begin position="377"/>
        <end position="404"/>
    </location>
</feature>
<comment type="caution">
    <text evidence="13">The sequence shown here is derived from an EMBL/GenBank/DDBJ whole genome shotgun (WGS) entry which is preliminary data.</text>
</comment>
<comment type="subcellular location">
    <subcellularLocation>
        <location evidence="1">Nucleus</location>
    </subcellularLocation>
</comment>
<evidence type="ECO:0000256" key="8">
    <source>
        <dbReference type="ARBA" id="ARBA00023163"/>
    </source>
</evidence>
<dbReference type="FunFam" id="3.30.160.60:FF:001049">
    <property type="entry name" value="zinc finger protein 319"/>
    <property type="match status" value="1"/>
</dbReference>
<evidence type="ECO:0000256" key="9">
    <source>
        <dbReference type="ARBA" id="ARBA00023242"/>
    </source>
</evidence>
<feature type="domain" description="C2H2-type" evidence="12">
    <location>
        <begin position="461"/>
        <end position="488"/>
    </location>
</feature>
<dbReference type="Gene3D" id="3.30.160.60">
    <property type="entry name" value="Classic Zinc Finger"/>
    <property type="match status" value="6"/>
</dbReference>
<sequence length="1061" mass="111430">MLDADSVFERLLREAANLVPKMSTPKLTNALKVTSTLQQKITDTVASRLQQEKGGGIQLVDPNRQQISIESVFSRNSESAVTAGTESGDTHHTTVKQGDNNNFGTITFPQQLNHLTNNKESNSVTSENLSLSSYPSGTILSPMTVVSNGSGVGGCGTLLVPLIHGNHGTAVFQPSASIATSTVITSSATSSDSIHLTTVGDSVLPVNINTSMSPKHSATTPNTAASFLVTTANAASVHSPASSVSGANGCKVVNSPLSNDHNGQHPVTTDSMDLKPEPMECLSSVTVSPVESGDSAMLTTSTELTSINFAQLPPLTPFVPQTTQACTSASISSTASITVSRSGMILNTACKTADVTSSSVAETSNSTSKTSPGNGPYRCRDCNKEFRILRYLEKHRRIHTGEKPYQCCYCGRQFNDWPNMNRHKRIHTGERPYRCAVCSKTFSQPAVYNEHVKRHTGERPYICVVCAKGFPRAARLAVHMRVHTGERPYPCTSCDRRFSQPHHLAAHLRVHSGDRPYTCPKCDVSFACISNLRRHRKQVHPTSPIPPDEAETTAGTVVDLGGEKKPTIQRLTTVVPASESISSNRDLAIDSNSLLATSSAMTADAPVALAAAMSGTLLTASGAFVPANLLPASSIPGLFLTSGSPGALLAAPAQFATDSQGQLQPTLIAHSSGLGADGSNTGLFTTTVTGCPVSFSQTSGTLNSVSDSLLKPGSSSTVSFMLPTVLTATSNSEGLRQTAVTFLTPTGELDRSCTNLTNTALAAAGHEGGGLVVNAANGETVYLEPLDPRVTFEHGHPFTLTTIPTSHPSGSTTILGPSSSGAHILGHQIHLQPGPHGTHFAFATNLPGNTQQLFAPGSTIFSTNTPSGQATMYTSQNPTAIIFPQPASLQQTPSSVSSQQPQQQQRQQQSVLQAAPAQVSTPQLLHYHRPPSTTGANSPGRPSSTPNQPQTSMLVPIIHTPPVNANTNTAATPTSSETLGGEPGTVSNPNWHMGNSFIALGSTHLSPSVTPSAVQQQQQHEEQQQHIESTTLTSSSRPSSTLSNSSSLGAITVTTVGEINL</sequence>
<evidence type="ECO:0000259" key="12">
    <source>
        <dbReference type="PROSITE" id="PS50157"/>
    </source>
</evidence>
<dbReference type="SUPFAM" id="SSF57667">
    <property type="entry name" value="beta-beta-alpha zinc fingers"/>
    <property type="match status" value="4"/>
</dbReference>
<dbReference type="Proteomes" id="UP001497525">
    <property type="component" value="Unassembled WGS sequence"/>
</dbReference>
<dbReference type="GO" id="GO:0008270">
    <property type="term" value="F:zinc ion binding"/>
    <property type="evidence" value="ECO:0007669"/>
    <property type="project" value="UniProtKB-KW"/>
</dbReference>
<proteinExistence type="predicted"/>
<feature type="domain" description="C2H2-type" evidence="12">
    <location>
        <begin position="405"/>
        <end position="432"/>
    </location>
</feature>
<feature type="domain" description="C2H2-type" evidence="12">
    <location>
        <begin position="489"/>
        <end position="516"/>
    </location>
</feature>
<evidence type="ECO:0000256" key="10">
    <source>
        <dbReference type="PROSITE-ProRule" id="PRU00042"/>
    </source>
</evidence>
<protein>
    <recommendedName>
        <fullName evidence="12">C2H2-type domain-containing protein</fullName>
    </recommendedName>
</protein>
<dbReference type="PROSITE" id="PS50157">
    <property type="entry name" value="ZINC_FINGER_C2H2_2"/>
    <property type="match status" value="6"/>
</dbReference>
<keyword evidence="5" id="KW-0862">Zinc</keyword>
<evidence type="ECO:0000256" key="7">
    <source>
        <dbReference type="ARBA" id="ARBA00023125"/>
    </source>
</evidence>
<evidence type="ECO:0000256" key="2">
    <source>
        <dbReference type="ARBA" id="ARBA00022723"/>
    </source>
</evidence>